<dbReference type="GO" id="GO:0004519">
    <property type="term" value="F:endonuclease activity"/>
    <property type="evidence" value="ECO:0007669"/>
    <property type="project" value="UniProtKB-KW"/>
</dbReference>
<dbReference type="AlphaFoldDB" id="A0A564YTQ2"/>
<dbReference type="InterPro" id="IPR050951">
    <property type="entry name" value="Retrovirus_Pol_polyprotein"/>
</dbReference>
<proteinExistence type="predicted"/>
<reference evidence="8 9" key="1">
    <citation type="submission" date="2019-07" db="EMBL/GenBank/DDBJ databases">
        <authorList>
            <person name="Jastrzebski P J."/>
            <person name="Paukszto L."/>
            <person name="Jastrzebski P J."/>
        </authorList>
    </citation>
    <scope>NUCLEOTIDE SEQUENCE [LARGE SCALE GENOMIC DNA]</scope>
    <source>
        <strain evidence="8 9">WMS-il1</strain>
    </source>
</reference>
<evidence type="ECO:0000259" key="7">
    <source>
        <dbReference type="Pfam" id="PF17917"/>
    </source>
</evidence>
<dbReference type="GO" id="GO:0003964">
    <property type="term" value="F:RNA-directed DNA polymerase activity"/>
    <property type="evidence" value="ECO:0007669"/>
    <property type="project" value="UniProtKB-KW"/>
</dbReference>
<evidence type="ECO:0000256" key="1">
    <source>
        <dbReference type="ARBA" id="ARBA00022679"/>
    </source>
</evidence>
<gene>
    <name evidence="8" type="ORF">WMSIL1_LOCUS9355</name>
</gene>
<keyword evidence="3" id="KW-0540">Nuclease</keyword>
<evidence type="ECO:0000313" key="9">
    <source>
        <dbReference type="Proteomes" id="UP000321570"/>
    </source>
</evidence>
<evidence type="ECO:0000313" key="8">
    <source>
        <dbReference type="EMBL" id="VUZ50605.1"/>
    </source>
</evidence>
<keyword evidence="5" id="KW-0378">Hydrolase</keyword>
<protein>
    <recommendedName>
        <fullName evidence="7">Reverse transcriptase RNase H-like domain-containing protein</fullName>
    </recommendedName>
</protein>
<evidence type="ECO:0000256" key="4">
    <source>
        <dbReference type="ARBA" id="ARBA00022759"/>
    </source>
</evidence>
<dbReference type="PANTHER" id="PTHR37984">
    <property type="entry name" value="PROTEIN CBG26694"/>
    <property type="match status" value="1"/>
</dbReference>
<keyword evidence="9" id="KW-1185">Reference proteome</keyword>
<sequence>MSNSERNYCATKRELLVVKTFLQHFGHYLLGPREFILRTDHKALTWLHSFKDPEGLIARWQEILAEYHYKLEHRPGSKHGNADALSRIPQELAKVSTIKPSADRSSEWAEAQSKDPYISLIYDRLVHGSDKPSGKEMEGCSLDTRTLWCQRPNLVVKDRVLY</sequence>
<dbReference type="SUPFAM" id="SSF56672">
    <property type="entry name" value="DNA/RNA polymerases"/>
    <property type="match status" value="1"/>
</dbReference>
<dbReference type="CDD" id="cd09274">
    <property type="entry name" value="RNase_HI_RT_Ty3"/>
    <property type="match status" value="1"/>
</dbReference>
<name>A0A564YTQ2_HYMDI</name>
<keyword evidence="1" id="KW-0808">Transferase</keyword>
<organism evidence="8 9">
    <name type="scientific">Hymenolepis diminuta</name>
    <name type="common">Rat tapeworm</name>
    <dbReference type="NCBI Taxonomy" id="6216"/>
    <lineage>
        <taxon>Eukaryota</taxon>
        <taxon>Metazoa</taxon>
        <taxon>Spiralia</taxon>
        <taxon>Lophotrochozoa</taxon>
        <taxon>Platyhelminthes</taxon>
        <taxon>Cestoda</taxon>
        <taxon>Eucestoda</taxon>
        <taxon>Cyclophyllidea</taxon>
        <taxon>Hymenolepididae</taxon>
        <taxon>Hymenolepis</taxon>
    </lineage>
</organism>
<dbReference type="EMBL" id="CABIJS010000377">
    <property type="protein sequence ID" value="VUZ50605.1"/>
    <property type="molecule type" value="Genomic_DNA"/>
</dbReference>
<evidence type="ECO:0000256" key="3">
    <source>
        <dbReference type="ARBA" id="ARBA00022722"/>
    </source>
</evidence>
<dbReference type="PANTHER" id="PTHR37984:SF5">
    <property type="entry name" value="PROTEIN NYNRIN-LIKE"/>
    <property type="match status" value="1"/>
</dbReference>
<evidence type="ECO:0000256" key="6">
    <source>
        <dbReference type="ARBA" id="ARBA00022918"/>
    </source>
</evidence>
<keyword evidence="4" id="KW-0255">Endonuclease</keyword>
<evidence type="ECO:0000256" key="5">
    <source>
        <dbReference type="ARBA" id="ARBA00022801"/>
    </source>
</evidence>
<dbReference type="Pfam" id="PF17917">
    <property type="entry name" value="RT_RNaseH"/>
    <property type="match status" value="1"/>
</dbReference>
<keyword evidence="6" id="KW-0695">RNA-directed DNA polymerase</keyword>
<dbReference type="GO" id="GO:0016787">
    <property type="term" value="F:hydrolase activity"/>
    <property type="evidence" value="ECO:0007669"/>
    <property type="project" value="UniProtKB-KW"/>
</dbReference>
<dbReference type="Proteomes" id="UP000321570">
    <property type="component" value="Unassembled WGS sequence"/>
</dbReference>
<keyword evidence="2" id="KW-0548">Nucleotidyltransferase</keyword>
<evidence type="ECO:0000256" key="2">
    <source>
        <dbReference type="ARBA" id="ARBA00022695"/>
    </source>
</evidence>
<accession>A0A564YTQ2</accession>
<dbReference type="InterPro" id="IPR043502">
    <property type="entry name" value="DNA/RNA_pol_sf"/>
</dbReference>
<feature type="domain" description="Reverse transcriptase RNase H-like" evidence="7">
    <location>
        <begin position="2"/>
        <end position="67"/>
    </location>
</feature>
<dbReference type="InterPro" id="IPR041373">
    <property type="entry name" value="RT_RNaseH"/>
</dbReference>